<proteinExistence type="predicted"/>
<feature type="transmembrane region" description="Helical" evidence="7">
    <location>
        <begin position="242"/>
        <end position="263"/>
    </location>
</feature>
<evidence type="ECO:0000313" key="9">
    <source>
        <dbReference type="EMBL" id="RFD19375.1"/>
    </source>
</evidence>
<dbReference type="InterPro" id="IPR029044">
    <property type="entry name" value="Nucleotide-diphossugar_trans"/>
</dbReference>
<dbReference type="PANTHER" id="PTHR48090">
    <property type="entry name" value="UNDECAPRENYL-PHOSPHATE 4-DEOXY-4-FORMAMIDO-L-ARABINOSE TRANSFERASE-RELATED"/>
    <property type="match status" value="1"/>
</dbReference>
<feature type="domain" description="Glycosyltransferase 2-like" evidence="8">
    <location>
        <begin position="13"/>
        <end position="177"/>
    </location>
</feature>
<dbReference type="SUPFAM" id="SSF53448">
    <property type="entry name" value="Nucleotide-diphospho-sugar transferases"/>
    <property type="match status" value="1"/>
</dbReference>
<reference evidence="9 10" key="1">
    <citation type="submission" date="2018-08" db="EMBL/GenBank/DDBJ databases">
        <title>Komagataeibacter sp. AV 382.</title>
        <authorList>
            <person name="Skraban J."/>
            <person name="Trcek J."/>
        </authorList>
    </citation>
    <scope>NUCLEOTIDE SEQUENCE [LARGE SCALE GENOMIC DNA]</scope>
    <source>
        <strain evidence="9 10">AV 382</strain>
    </source>
</reference>
<dbReference type="RefSeq" id="WP_116703503.1">
    <property type="nucleotide sequence ID" value="NZ_QUWV01000099.1"/>
</dbReference>
<accession>A0A371YYR0</accession>
<evidence type="ECO:0000256" key="2">
    <source>
        <dbReference type="ARBA" id="ARBA00022676"/>
    </source>
</evidence>
<dbReference type="InterPro" id="IPR001173">
    <property type="entry name" value="Glyco_trans_2-like"/>
</dbReference>
<keyword evidence="3 9" id="KW-0808">Transferase</keyword>
<evidence type="ECO:0000256" key="3">
    <source>
        <dbReference type="ARBA" id="ARBA00022679"/>
    </source>
</evidence>
<keyword evidence="5 7" id="KW-1133">Transmembrane helix</keyword>
<evidence type="ECO:0000256" key="4">
    <source>
        <dbReference type="ARBA" id="ARBA00022692"/>
    </source>
</evidence>
<dbReference type="AlphaFoldDB" id="A0A371YYR0"/>
<name>A0A371YYR0_9PROT</name>
<evidence type="ECO:0000256" key="1">
    <source>
        <dbReference type="ARBA" id="ARBA00004141"/>
    </source>
</evidence>
<dbReference type="Pfam" id="PF00535">
    <property type="entry name" value="Glycos_transf_2"/>
    <property type="match status" value="1"/>
</dbReference>
<keyword evidence="6 7" id="KW-0472">Membrane</keyword>
<evidence type="ECO:0000256" key="5">
    <source>
        <dbReference type="ARBA" id="ARBA00022989"/>
    </source>
</evidence>
<dbReference type="EMBL" id="QUWV01000099">
    <property type="protein sequence ID" value="RFD19375.1"/>
    <property type="molecule type" value="Genomic_DNA"/>
</dbReference>
<evidence type="ECO:0000259" key="8">
    <source>
        <dbReference type="Pfam" id="PF00535"/>
    </source>
</evidence>
<dbReference type="PANTHER" id="PTHR48090:SF1">
    <property type="entry name" value="PROPHAGE BACTOPRENOL GLUCOSYL TRANSFERASE HOMOLOG"/>
    <property type="match status" value="1"/>
</dbReference>
<protein>
    <submittedName>
        <fullName evidence="9">Glycosyltransferase</fullName>
    </submittedName>
</protein>
<evidence type="ECO:0000313" key="10">
    <source>
        <dbReference type="Proteomes" id="UP000262371"/>
    </source>
</evidence>
<dbReference type="InterPro" id="IPR050256">
    <property type="entry name" value="Glycosyltransferase_2"/>
</dbReference>
<dbReference type="Gene3D" id="3.90.550.10">
    <property type="entry name" value="Spore Coat Polysaccharide Biosynthesis Protein SpsA, Chain A"/>
    <property type="match status" value="1"/>
</dbReference>
<gene>
    <name evidence="9" type="ORF">DY926_11505</name>
</gene>
<comment type="caution">
    <text evidence="9">The sequence shown here is derived from an EMBL/GenBank/DDBJ whole genome shotgun (WGS) entry which is preliminary data.</text>
</comment>
<keyword evidence="2" id="KW-0328">Glycosyltransferase</keyword>
<comment type="subcellular location">
    <subcellularLocation>
        <location evidence="1">Membrane</location>
        <topology evidence="1">Multi-pass membrane protein</topology>
    </subcellularLocation>
</comment>
<dbReference type="Proteomes" id="UP000262371">
    <property type="component" value="Unassembled WGS sequence"/>
</dbReference>
<dbReference type="OrthoDB" id="9807795at2"/>
<keyword evidence="4 7" id="KW-0812">Transmembrane</keyword>
<dbReference type="GO" id="GO:0005886">
    <property type="term" value="C:plasma membrane"/>
    <property type="evidence" value="ECO:0007669"/>
    <property type="project" value="TreeGrafter"/>
</dbReference>
<sequence length="330" mass="36574">MNAQPCSTPCLAIVVPCYNESEIFPLCLTELGERLRAMADSRLIGPESYLLFVDDGSWDDTWAQISAASTQYAHVRGLKLSCNKGHQAALLSGLAHADGADIIVSIDADLQDDTSAIEKMVRAYLAGHDVVYGVRASRQTDTAFKRLTAETFYRLMKAMGVRQVFNHADFRLLSRRARDALMEYRERNIYIRGLIPLIGFPSAEVHYDRKERTAGVSKYPLHKMIALALEGITSMTVTPLRLITLAGFCISIISVLAIIAVLINKIAGNPIQGWASVIVAIFFIGGIQMLSLGIIGEYIGKIYLETKQRPRSHIEEKEGFAERTPIPTRE</sequence>
<keyword evidence="10" id="KW-1185">Reference proteome</keyword>
<organism evidence="9 10">
    <name type="scientific">Komagataeibacter melaceti</name>
    <dbReference type="NCBI Taxonomy" id="2766577"/>
    <lineage>
        <taxon>Bacteria</taxon>
        <taxon>Pseudomonadati</taxon>
        <taxon>Pseudomonadota</taxon>
        <taxon>Alphaproteobacteria</taxon>
        <taxon>Acetobacterales</taxon>
        <taxon>Acetobacteraceae</taxon>
        <taxon>Komagataeibacter</taxon>
    </lineage>
</organism>
<feature type="transmembrane region" description="Helical" evidence="7">
    <location>
        <begin position="275"/>
        <end position="299"/>
    </location>
</feature>
<dbReference type="GO" id="GO:0016757">
    <property type="term" value="F:glycosyltransferase activity"/>
    <property type="evidence" value="ECO:0007669"/>
    <property type="project" value="UniProtKB-KW"/>
</dbReference>
<evidence type="ECO:0000256" key="6">
    <source>
        <dbReference type="ARBA" id="ARBA00023136"/>
    </source>
</evidence>
<dbReference type="CDD" id="cd04187">
    <property type="entry name" value="DPM1_like_bac"/>
    <property type="match status" value="1"/>
</dbReference>
<evidence type="ECO:0000256" key="7">
    <source>
        <dbReference type="SAM" id="Phobius"/>
    </source>
</evidence>